<dbReference type="Proteomes" id="UP000315349">
    <property type="component" value="Chromosome"/>
</dbReference>
<dbReference type="SUPFAM" id="SSF53474">
    <property type="entry name" value="alpha/beta-Hydrolases"/>
    <property type="match status" value="1"/>
</dbReference>
<sequence length="363" mass="38848" precursor="true">MNFSPAVLQRRVTYTALLSLALAAGPLALAQEPAAAGKLEQPAVAKPAAKAAAKAAQAKPAAQAANNPIVPYKITPTAKDLPYGTHPRQVLDFWQAKSTTPTPVVFFIHGGGWNNGDKSSAVRTLDLPKLLDSGISVVTINYRLVPQAYDAGIEPPVKWPLSDAARALQFVRSKATEWNLDKARIGACGGSAGACSSLWLAMHDDMATPDSKDPIERESTRLWCAVVSGAQTSLDPAETSAWIPNMEYGGHAYGFREAGQARPAEFKKFLAGREKVLPWLKEYSPASHASKDDPTIVLFYGQKEPAQKGDTQKDPTHSILLGKLLKEKLDPLGVKCVVTSPGEPDPSFTSITDSLITELKAAK</sequence>
<evidence type="ECO:0000313" key="6">
    <source>
        <dbReference type="Proteomes" id="UP000315349"/>
    </source>
</evidence>
<organism evidence="5 6">
    <name type="scientific">Planctopirus ephydatiae</name>
    <dbReference type="NCBI Taxonomy" id="2528019"/>
    <lineage>
        <taxon>Bacteria</taxon>
        <taxon>Pseudomonadati</taxon>
        <taxon>Planctomycetota</taxon>
        <taxon>Planctomycetia</taxon>
        <taxon>Planctomycetales</taxon>
        <taxon>Planctomycetaceae</taxon>
        <taxon>Planctopirus</taxon>
    </lineage>
</organism>
<dbReference type="RefSeq" id="WP_145303710.1">
    <property type="nucleotide sequence ID" value="NZ_CP036299.1"/>
</dbReference>
<evidence type="ECO:0000313" key="5">
    <source>
        <dbReference type="EMBL" id="QDV31955.1"/>
    </source>
</evidence>
<dbReference type="PANTHER" id="PTHR48081:SF30">
    <property type="entry name" value="ACETYL-HYDROLASE LIPR-RELATED"/>
    <property type="match status" value="1"/>
</dbReference>
<evidence type="ECO:0000259" key="4">
    <source>
        <dbReference type="Pfam" id="PF20434"/>
    </source>
</evidence>
<name>A0A518GTP0_9PLAN</name>
<dbReference type="PANTHER" id="PTHR48081">
    <property type="entry name" value="AB HYDROLASE SUPERFAMILY PROTEIN C4A8.06C"/>
    <property type="match status" value="1"/>
</dbReference>
<dbReference type="GO" id="GO:0004806">
    <property type="term" value="F:triacylglycerol lipase activity"/>
    <property type="evidence" value="ECO:0007669"/>
    <property type="project" value="TreeGrafter"/>
</dbReference>
<dbReference type="OrthoDB" id="265201at2"/>
<dbReference type="EMBL" id="CP036299">
    <property type="protein sequence ID" value="QDV31955.1"/>
    <property type="molecule type" value="Genomic_DNA"/>
</dbReference>
<dbReference type="Pfam" id="PF20434">
    <property type="entry name" value="BD-FAE"/>
    <property type="match status" value="1"/>
</dbReference>
<evidence type="ECO:0000256" key="1">
    <source>
        <dbReference type="ARBA" id="ARBA00010515"/>
    </source>
</evidence>
<dbReference type="AlphaFoldDB" id="A0A518GTP0"/>
<feature type="chain" id="PRO_5022071496" evidence="3">
    <location>
        <begin position="31"/>
        <end position="363"/>
    </location>
</feature>
<dbReference type="InterPro" id="IPR002168">
    <property type="entry name" value="Lipase_GDXG_HIS_AS"/>
</dbReference>
<feature type="signal peptide" evidence="3">
    <location>
        <begin position="1"/>
        <end position="30"/>
    </location>
</feature>
<reference evidence="5 6" key="1">
    <citation type="submission" date="2019-02" db="EMBL/GenBank/DDBJ databases">
        <title>Deep-cultivation of Planctomycetes and their phenomic and genomic characterization uncovers novel biology.</title>
        <authorList>
            <person name="Wiegand S."/>
            <person name="Jogler M."/>
            <person name="Boedeker C."/>
            <person name="Pinto D."/>
            <person name="Vollmers J."/>
            <person name="Rivas-Marin E."/>
            <person name="Kohn T."/>
            <person name="Peeters S.H."/>
            <person name="Heuer A."/>
            <person name="Rast P."/>
            <person name="Oberbeckmann S."/>
            <person name="Bunk B."/>
            <person name="Jeske O."/>
            <person name="Meyerdierks A."/>
            <person name="Storesund J.E."/>
            <person name="Kallscheuer N."/>
            <person name="Luecker S."/>
            <person name="Lage O.M."/>
            <person name="Pohl T."/>
            <person name="Merkel B.J."/>
            <person name="Hornburger P."/>
            <person name="Mueller R.-W."/>
            <person name="Bruemmer F."/>
            <person name="Labrenz M."/>
            <person name="Spormann A.M."/>
            <person name="Op den Camp H."/>
            <person name="Overmann J."/>
            <person name="Amann R."/>
            <person name="Jetten M.S.M."/>
            <person name="Mascher T."/>
            <person name="Medema M.H."/>
            <person name="Devos D.P."/>
            <person name="Kaster A.-K."/>
            <person name="Ovreas L."/>
            <person name="Rohde M."/>
            <person name="Galperin M.Y."/>
            <person name="Jogler C."/>
        </authorList>
    </citation>
    <scope>NUCLEOTIDE SEQUENCE [LARGE SCALE GENOMIC DNA]</scope>
    <source>
        <strain evidence="5 6">Spb1</strain>
    </source>
</reference>
<dbReference type="PROSITE" id="PS01173">
    <property type="entry name" value="LIPASE_GDXG_HIS"/>
    <property type="match status" value="1"/>
</dbReference>
<gene>
    <name evidence="5" type="ORF">Spb1_39020</name>
</gene>
<evidence type="ECO:0000256" key="3">
    <source>
        <dbReference type="SAM" id="SignalP"/>
    </source>
</evidence>
<evidence type="ECO:0000256" key="2">
    <source>
        <dbReference type="ARBA" id="ARBA00022801"/>
    </source>
</evidence>
<feature type="domain" description="BD-FAE-like" evidence="4">
    <location>
        <begin position="95"/>
        <end position="305"/>
    </location>
</feature>
<keyword evidence="6" id="KW-1185">Reference proteome</keyword>
<accession>A0A518GTP0</accession>
<keyword evidence="2" id="KW-0378">Hydrolase</keyword>
<dbReference type="InterPro" id="IPR029058">
    <property type="entry name" value="AB_hydrolase_fold"/>
</dbReference>
<protein>
    <submittedName>
        <fullName evidence="5">Acetyl esterase</fullName>
    </submittedName>
</protein>
<comment type="similarity">
    <text evidence="1">Belongs to the 'GDXG' lipolytic enzyme family.</text>
</comment>
<dbReference type="InterPro" id="IPR049492">
    <property type="entry name" value="BD-FAE-like_dom"/>
</dbReference>
<keyword evidence="3" id="KW-0732">Signal</keyword>
<dbReference type="KEGG" id="peh:Spb1_39020"/>
<proteinExistence type="inferred from homology"/>
<dbReference type="Gene3D" id="3.40.50.1820">
    <property type="entry name" value="alpha/beta hydrolase"/>
    <property type="match status" value="1"/>
</dbReference>
<dbReference type="InterPro" id="IPR050300">
    <property type="entry name" value="GDXG_lipolytic_enzyme"/>
</dbReference>